<dbReference type="EMBL" id="CACVBM020001209">
    <property type="protein sequence ID" value="CAA7039426.1"/>
    <property type="molecule type" value="Genomic_DNA"/>
</dbReference>
<feature type="domain" description="SWIM-type" evidence="5">
    <location>
        <begin position="21"/>
        <end position="53"/>
    </location>
</feature>
<sequence length="115" mass="12951">MFDVQAINLHEFQVLAGSSNYVVDFLHKTCTCRVFDVDKIPCQHAIAVAKKTGVDPQLLADPYYTKPYWFSAYSESIKPAEELPELSADNIGQICLPPDTHVGVQEVRKEEIPRN</sequence>
<accession>A0A6D2JHV5</accession>
<dbReference type="OrthoDB" id="1036089at2759"/>
<dbReference type="GO" id="GO:0008270">
    <property type="term" value="F:zinc ion binding"/>
    <property type="evidence" value="ECO:0007669"/>
    <property type="project" value="UniProtKB-KW"/>
</dbReference>
<evidence type="ECO:0000313" key="7">
    <source>
        <dbReference type="EMBL" id="CAA7039426.1"/>
    </source>
</evidence>
<protein>
    <recommendedName>
        <fullName evidence="5">SWIM-type domain-containing protein</fullName>
    </recommendedName>
</protein>
<name>A0A6D2JHV5_9BRAS</name>
<dbReference type="InterPro" id="IPR007527">
    <property type="entry name" value="Znf_SWIM"/>
</dbReference>
<dbReference type="Pfam" id="PF04434">
    <property type="entry name" value="SWIM"/>
    <property type="match status" value="1"/>
</dbReference>
<reference evidence="7 8" key="1">
    <citation type="submission" date="2020-01" db="EMBL/GenBank/DDBJ databases">
        <authorList>
            <person name="Mishra B."/>
        </authorList>
    </citation>
    <scope>NUCLEOTIDE SEQUENCE [LARGE SCALE GENOMIC DNA]</scope>
</reference>
<dbReference type="EMBL" id="CACVBM020001108">
    <property type="protein sequence ID" value="CAA7031618.1"/>
    <property type="molecule type" value="Genomic_DNA"/>
</dbReference>
<evidence type="ECO:0000256" key="4">
    <source>
        <dbReference type="PROSITE-ProRule" id="PRU00325"/>
    </source>
</evidence>
<dbReference type="AlphaFoldDB" id="A0A6D2JHV5"/>
<dbReference type="SMART" id="SM00575">
    <property type="entry name" value="ZnF_PMZ"/>
    <property type="match status" value="1"/>
</dbReference>
<evidence type="ECO:0000256" key="3">
    <source>
        <dbReference type="ARBA" id="ARBA00022833"/>
    </source>
</evidence>
<dbReference type="InterPro" id="IPR006564">
    <property type="entry name" value="Znf_PMZ"/>
</dbReference>
<evidence type="ECO:0000313" key="6">
    <source>
        <dbReference type="EMBL" id="CAA7031618.1"/>
    </source>
</evidence>
<keyword evidence="1" id="KW-0479">Metal-binding</keyword>
<dbReference type="PROSITE" id="PS50966">
    <property type="entry name" value="ZF_SWIM"/>
    <property type="match status" value="1"/>
</dbReference>
<proteinExistence type="predicted"/>
<evidence type="ECO:0000313" key="8">
    <source>
        <dbReference type="Proteomes" id="UP000467841"/>
    </source>
</evidence>
<keyword evidence="2 4" id="KW-0863">Zinc-finger</keyword>
<organism evidence="7 8">
    <name type="scientific">Microthlaspi erraticum</name>
    <dbReference type="NCBI Taxonomy" id="1685480"/>
    <lineage>
        <taxon>Eukaryota</taxon>
        <taxon>Viridiplantae</taxon>
        <taxon>Streptophyta</taxon>
        <taxon>Embryophyta</taxon>
        <taxon>Tracheophyta</taxon>
        <taxon>Spermatophyta</taxon>
        <taxon>Magnoliopsida</taxon>
        <taxon>eudicotyledons</taxon>
        <taxon>Gunneridae</taxon>
        <taxon>Pentapetalae</taxon>
        <taxon>rosids</taxon>
        <taxon>malvids</taxon>
        <taxon>Brassicales</taxon>
        <taxon>Brassicaceae</taxon>
        <taxon>Coluteocarpeae</taxon>
        <taxon>Microthlaspi</taxon>
    </lineage>
</organism>
<keyword evidence="8" id="KW-1185">Reference proteome</keyword>
<evidence type="ECO:0000259" key="5">
    <source>
        <dbReference type="PROSITE" id="PS50966"/>
    </source>
</evidence>
<dbReference type="Proteomes" id="UP000467841">
    <property type="component" value="Unassembled WGS sequence"/>
</dbReference>
<evidence type="ECO:0000256" key="2">
    <source>
        <dbReference type="ARBA" id="ARBA00022771"/>
    </source>
</evidence>
<gene>
    <name evidence="6" type="ORF">MERR_LOCUS18853</name>
    <name evidence="7" type="ORF">MERR_LOCUS26661</name>
</gene>
<keyword evidence="3" id="KW-0862">Zinc</keyword>
<evidence type="ECO:0000256" key="1">
    <source>
        <dbReference type="ARBA" id="ARBA00022723"/>
    </source>
</evidence>